<reference evidence="2 3" key="1">
    <citation type="submission" date="2018-06" db="EMBL/GenBank/DDBJ databases">
        <authorList>
            <consortium name="Pathogen Informatics"/>
            <person name="Doyle S."/>
        </authorList>
    </citation>
    <scope>NUCLEOTIDE SEQUENCE [LARGE SCALE GENOMIC DNA]</scope>
    <source>
        <strain evidence="2 3">NCTC1934</strain>
    </source>
</reference>
<dbReference type="AlphaFoldDB" id="A0A378YCV1"/>
<dbReference type="STRING" id="1406858.GCA_000710895_02789"/>
<name>A0A378YCV1_9NOCA</name>
<keyword evidence="1" id="KW-0812">Transmembrane</keyword>
<feature type="transmembrane region" description="Helical" evidence="1">
    <location>
        <begin position="40"/>
        <end position="62"/>
    </location>
</feature>
<keyword evidence="1" id="KW-0472">Membrane</keyword>
<feature type="transmembrane region" description="Helical" evidence="1">
    <location>
        <begin position="164"/>
        <end position="184"/>
    </location>
</feature>
<evidence type="ECO:0000313" key="3">
    <source>
        <dbReference type="Proteomes" id="UP000255467"/>
    </source>
</evidence>
<organism evidence="2 3">
    <name type="scientific">Nocardia otitidiscaviarum</name>
    <dbReference type="NCBI Taxonomy" id="1823"/>
    <lineage>
        <taxon>Bacteria</taxon>
        <taxon>Bacillati</taxon>
        <taxon>Actinomycetota</taxon>
        <taxon>Actinomycetes</taxon>
        <taxon>Mycobacteriales</taxon>
        <taxon>Nocardiaceae</taxon>
        <taxon>Nocardia</taxon>
    </lineage>
</organism>
<evidence type="ECO:0000313" key="2">
    <source>
        <dbReference type="EMBL" id="SUA74924.1"/>
    </source>
</evidence>
<dbReference type="OrthoDB" id="4569735at2"/>
<gene>
    <name evidence="2" type="ORF">NCTC1934_01822</name>
</gene>
<evidence type="ECO:0000256" key="1">
    <source>
        <dbReference type="SAM" id="Phobius"/>
    </source>
</evidence>
<protein>
    <submittedName>
        <fullName evidence="2">Uncharacterized protein</fullName>
    </submittedName>
</protein>
<feature type="transmembrane region" description="Helical" evidence="1">
    <location>
        <begin position="190"/>
        <end position="209"/>
    </location>
</feature>
<accession>A0A378YCV1</accession>
<dbReference type="EMBL" id="UGRY01000002">
    <property type="protein sequence ID" value="SUA74924.1"/>
    <property type="molecule type" value="Genomic_DNA"/>
</dbReference>
<sequence length="215" mass="23406">MNFRGHPLGYPVAVTIGALANCLAWAPFGDMELRGLLGAVTLLILGYTGFRVWMALYSTAGLRDGMRARRVRQQIRLVSRSWLEVDTAERTVWVPVYFDPALLTLTSSVVEISGRAIHLGRLRVYPAGRRRNSEPAGRLIDNPTRTAPQGGELAATATRWRRRLLLDAQSAVVAPFVGLFWVYVAGGGTLAFVAVTVVAGTTVTWLNAVRGSDPS</sequence>
<keyword evidence="3" id="KW-1185">Reference proteome</keyword>
<feature type="transmembrane region" description="Helical" evidence="1">
    <location>
        <begin position="7"/>
        <end position="28"/>
    </location>
</feature>
<proteinExistence type="predicted"/>
<dbReference type="Proteomes" id="UP000255467">
    <property type="component" value="Unassembled WGS sequence"/>
</dbReference>
<keyword evidence="1" id="KW-1133">Transmembrane helix</keyword>